<reference evidence="3" key="1">
    <citation type="submission" date="2015-10" db="EMBL/GenBank/DDBJ databases">
        <title>Niche specialization of a soil ammonia-oxidizing archaeon, Candidatus Nitrosocosmicus oleophilus.</title>
        <authorList>
            <person name="Jung M.-Y."/>
            <person name="Rhee S.-K."/>
        </authorList>
    </citation>
    <scope>NUCLEOTIDE SEQUENCE [LARGE SCALE GENOMIC DNA]</scope>
    <source>
        <strain evidence="3">MY3</strain>
    </source>
</reference>
<dbReference type="KEGG" id="taa:NMY3_02701"/>
<name>A0A654M2V6_9ARCH</name>
<keyword evidence="3" id="KW-1185">Reference proteome</keyword>
<proteinExistence type="predicted"/>
<accession>A0A654M2V6</accession>
<dbReference type="GeneID" id="60422626"/>
<dbReference type="RefSeq" id="WP_196816082.1">
    <property type="nucleotide sequence ID" value="NZ_CP012850.1"/>
</dbReference>
<protein>
    <submittedName>
        <fullName evidence="2">Uncharacterized protein</fullName>
    </submittedName>
</protein>
<feature type="region of interest" description="Disordered" evidence="1">
    <location>
        <begin position="41"/>
        <end position="73"/>
    </location>
</feature>
<feature type="compositionally biased region" description="Basic and acidic residues" evidence="1">
    <location>
        <begin position="64"/>
        <end position="73"/>
    </location>
</feature>
<gene>
    <name evidence="2" type="ORF">NMY3_02701</name>
</gene>
<dbReference type="EMBL" id="CP012850">
    <property type="protein sequence ID" value="ALI36891.1"/>
    <property type="molecule type" value="Genomic_DNA"/>
</dbReference>
<organism evidence="2 3">
    <name type="scientific">Candidatus Nitrosocosmicus oleophilus</name>
    <dbReference type="NCBI Taxonomy" id="1353260"/>
    <lineage>
        <taxon>Archaea</taxon>
        <taxon>Nitrososphaerota</taxon>
        <taxon>Nitrososphaeria</taxon>
        <taxon>Nitrososphaerales</taxon>
        <taxon>Nitrososphaeraceae</taxon>
        <taxon>Candidatus Nitrosocosmicus</taxon>
    </lineage>
</organism>
<evidence type="ECO:0000313" key="2">
    <source>
        <dbReference type="EMBL" id="ALI36891.1"/>
    </source>
</evidence>
<feature type="compositionally biased region" description="Basic and acidic residues" evidence="1">
    <location>
        <begin position="41"/>
        <end position="57"/>
    </location>
</feature>
<dbReference type="AlphaFoldDB" id="A0A654M2V6"/>
<sequence>MDKIITRIPKLKTRQNKAYNYELTKNSNEDLLSLQNDLNHDRLNTLDSSNERKRSTESDELSSEDAKQDKSVQKDAINISKPLLIENYAEVLIQKLLEQKLKLLNSNDSNLPYYYHGGT</sequence>
<dbReference type="Proteomes" id="UP000058925">
    <property type="component" value="Chromosome"/>
</dbReference>
<evidence type="ECO:0000256" key="1">
    <source>
        <dbReference type="SAM" id="MobiDB-lite"/>
    </source>
</evidence>
<evidence type="ECO:0000313" key="3">
    <source>
        <dbReference type="Proteomes" id="UP000058925"/>
    </source>
</evidence>